<dbReference type="AlphaFoldDB" id="A0AAV4FSH0"/>
<reference evidence="1 2" key="1">
    <citation type="journal article" date="2021" name="Elife">
        <title>Chloroplast acquisition without the gene transfer in kleptoplastic sea slugs, Plakobranchus ocellatus.</title>
        <authorList>
            <person name="Maeda T."/>
            <person name="Takahashi S."/>
            <person name="Yoshida T."/>
            <person name="Shimamura S."/>
            <person name="Takaki Y."/>
            <person name="Nagai Y."/>
            <person name="Toyoda A."/>
            <person name="Suzuki Y."/>
            <person name="Arimoto A."/>
            <person name="Ishii H."/>
            <person name="Satoh N."/>
            <person name="Nishiyama T."/>
            <person name="Hasebe M."/>
            <person name="Maruyama T."/>
            <person name="Minagawa J."/>
            <person name="Obokata J."/>
            <person name="Shigenobu S."/>
        </authorList>
    </citation>
    <scope>NUCLEOTIDE SEQUENCE [LARGE SCALE GENOMIC DNA]</scope>
</reference>
<name>A0AAV4FSH0_9GAST</name>
<dbReference type="Proteomes" id="UP000762676">
    <property type="component" value="Unassembled WGS sequence"/>
</dbReference>
<sequence length="145" mass="16322">MNAVEFLSNHRVVVNRQARGAPLPHLTDSAVKMTLAELNKGTAHNTIPWRGRGGGMPTHSGVEFERQLDKISIWLEGWNHTQVGIRISDSYGWCTLQYSGFTTFDCPFVLSVVQLRLHFLGKTFILSITHPVLICRSVSLPNYRC</sequence>
<accession>A0AAV4FSH0</accession>
<protein>
    <submittedName>
        <fullName evidence="1">F-box/WD repeat-containing protein 7</fullName>
    </submittedName>
</protein>
<dbReference type="EMBL" id="BMAT01000929">
    <property type="protein sequence ID" value="GFR76373.1"/>
    <property type="molecule type" value="Genomic_DNA"/>
</dbReference>
<evidence type="ECO:0000313" key="2">
    <source>
        <dbReference type="Proteomes" id="UP000762676"/>
    </source>
</evidence>
<proteinExistence type="predicted"/>
<keyword evidence="2" id="KW-1185">Reference proteome</keyword>
<comment type="caution">
    <text evidence="1">The sequence shown here is derived from an EMBL/GenBank/DDBJ whole genome shotgun (WGS) entry which is preliminary data.</text>
</comment>
<organism evidence="1 2">
    <name type="scientific">Elysia marginata</name>
    <dbReference type="NCBI Taxonomy" id="1093978"/>
    <lineage>
        <taxon>Eukaryota</taxon>
        <taxon>Metazoa</taxon>
        <taxon>Spiralia</taxon>
        <taxon>Lophotrochozoa</taxon>
        <taxon>Mollusca</taxon>
        <taxon>Gastropoda</taxon>
        <taxon>Heterobranchia</taxon>
        <taxon>Euthyneura</taxon>
        <taxon>Panpulmonata</taxon>
        <taxon>Sacoglossa</taxon>
        <taxon>Placobranchoidea</taxon>
        <taxon>Plakobranchidae</taxon>
        <taxon>Elysia</taxon>
    </lineage>
</organism>
<evidence type="ECO:0000313" key="1">
    <source>
        <dbReference type="EMBL" id="GFR76373.1"/>
    </source>
</evidence>
<gene>
    <name evidence="1" type="ORF">ElyMa_000480600</name>
</gene>